<evidence type="ECO:0000256" key="3">
    <source>
        <dbReference type="ARBA" id="ARBA00022777"/>
    </source>
</evidence>
<name>A0A4W3GPJ8_CALMI</name>
<dbReference type="InterPro" id="IPR015433">
    <property type="entry name" value="PI3/4_kinase"/>
</dbReference>
<evidence type="ECO:0000256" key="1">
    <source>
        <dbReference type="ARBA" id="ARBA00006209"/>
    </source>
</evidence>
<reference evidence="6" key="2">
    <citation type="journal article" date="2007" name="PLoS Biol.">
        <title>Survey sequencing and comparative analysis of the elephant shark (Callorhinchus milii) genome.</title>
        <authorList>
            <person name="Venkatesh B."/>
            <person name="Kirkness E.F."/>
            <person name="Loh Y.H."/>
            <person name="Halpern A.L."/>
            <person name="Lee A.P."/>
            <person name="Johnson J."/>
            <person name="Dandona N."/>
            <person name="Viswanathan L.D."/>
            <person name="Tay A."/>
            <person name="Venter J.C."/>
            <person name="Strausberg R.L."/>
            <person name="Brenner S."/>
        </authorList>
    </citation>
    <scope>NUCLEOTIDE SEQUENCE [LARGE SCALE GENOMIC DNA]</scope>
</reference>
<keyword evidence="2" id="KW-0808">Transferase</keyword>
<dbReference type="PANTHER" id="PTHR10048">
    <property type="entry name" value="PHOSPHATIDYLINOSITOL KINASE"/>
    <property type="match status" value="1"/>
</dbReference>
<reference evidence="6" key="1">
    <citation type="journal article" date="2006" name="Science">
        <title>Ancient noncoding elements conserved in the human genome.</title>
        <authorList>
            <person name="Venkatesh B."/>
            <person name="Kirkness E.F."/>
            <person name="Loh Y.H."/>
            <person name="Halpern A.L."/>
            <person name="Lee A.P."/>
            <person name="Johnson J."/>
            <person name="Dandona N."/>
            <person name="Viswanathan L.D."/>
            <person name="Tay A."/>
            <person name="Venter J.C."/>
            <person name="Strausberg R.L."/>
            <person name="Brenner S."/>
        </authorList>
    </citation>
    <scope>NUCLEOTIDE SEQUENCE [LARGE SCALE GENOMIC DNA]</scope>
</reference>
<dbReference type="GO" id="GO:0048015">
    <property type="term" value="P:phosphatidylinositol-mediated signaling"/>
    <property type="evidence" value="ECO:0007669"/>
    <property type="project" value="TreeGrafter"/>
</dbReference>
<dbReference type="InterPro" id="IPR000403">
    <property type="entry name" value="PI3/4_kinase_cat_dom"/>
</dbReference>
<dbReference type="SUPFAM" id="SSF56112">
    <property type="entry name" value="Protein kinase-like (PK-like)"/>
    <property type="match status" value="1"/>
</dbReference>
<organism evidence="5 6">
    <name type="scientific">Callorhinchus milii</name>
    <name type="common">Ghost shark</name>
    <dbReference type="NCBI Taxonomy" id="7868"/>
    <lineage>
        <taxon>Eukaryota</taxon>
        <taxon>Metazoa</taxon>
        <taxon>Chordata</taxon>
        <taxon>Craniata</taxon>
        <taxon>Vertebrata</taxon>
        <taxon>Chondrichthyes</taxon>
        <taxon>Holocephali</taxon>
        <taxon>Chimaeriformes</taxon>
        <taxon>Callorhinchidae</taxon>
        <taxon>Callorhinchus</taxon>
    </lineage>
</organism>
<evidence type="ECO:0000313" key="5">
    <source>
        <dbReference type="Ensembl" id="ENSCMIP00000005077.1"/>
    </source>
</evidence>
<protein>
    <recommendedName>
        <fullName evidence="4">PI3K/PI4K catalytic domain-containing protein</fullName>
    </recommendedName>
</protein>
<dbReference type="PANTHER" id="PTHR10048:SF22">
    <property type="entry name" value="PHOSPHATIDYLINOSITOL 4-KINASE BETA"/>
    <property type="match status" value="1"/>
</dbReference>
<sequence length="135" mass="15660">MPRHRPHLSHLLDQLALRVPLWIKPYKILVISADSGMIEPVVNAVSIHQIKKQSQLSLLDYFLQEHGSYTTEQFLSAQRNFVQSCAGYCLVCYLLQVKDRFLLHFTSIKLVETVEAENAICFKNKLNRFLLENNM</sequence>
<reference evidence="6" key="3">
    <citation type="journal article" date="2014" name="Nature">
        <title>Elephant shark genome provides unique insights into gnathostome evolution.</title>
        <authorList>
            <consortium name="International Elephant Shark Genome Sequencing Consortium"/>
            <person name="Venkatesh B."/>
            <person name="Lee A.P."/>
            <person name="Ravi V."/>
            <person name="Maurya A.K."/>
            <person name="Lian M.M."/>
            <person name="Swann J.B."/>
            <person name="Ohta Y."/>
            <person name="Flajnik M.F."/>
            <person name="Sutoh Y."/>
            <person name="Kasahara M."/>
            <person name="Hoon S."/>
            <person name="Gangu V."/>
            <person name="Roy S.W."/>
            <person name="Irimia M."/>
            <person name="Korzh V."/>
            <person name="Kondrychyn I."/>
            <person name="Lim Z.W."/>
            <person name="Tay B.H."/>
            <person name="Tohari S."/>
            <person name="Kong K.W."/>
            <person name="Ho S."/>
            <person name="Lorente-Galdos B."/>
            <person name="Quilez J."/>
            <person name="Marques-Bonet T."/>
            <person name="Raney B.J."/>
            <person name="Ingham P.W."/>
            <person name="Tay A."/>
            <person name="Hillier L.W."/>
            <person name="Minx P."/>
            <person name="Boehm T."/>
            <person name="Wilson R.K."/>
            <person name="Brenner S."/>
            <person name="Warren W.C."/>
        </authorList>
    </citation>
    <scope>NUCLEOTIDE SEQUENCE [LARGE SCALE GENOMIC DNA]</scope>
</reference>
<proteinExistence type="inferred from homology"/>
<evidence type="ECO:0000259" key="4">
    <source>
        <dbReference type="PROSITE" id="PS50290"/>
    </source>
</evidence>
<dbReference type="GeneTree" id="ENSGT00550000074892"/>
<feature type="domain" description="PI3K/PI4K catalytic" evidence="4">
    <location>
        <begin position="1"/>
        <end position="135"/>
    </location>
</feature>
<dbReference type="PROSITE" id="PS50290">
    <property type="entry name" value="PI3_4_KINASE_3"/>
    <property type="match status" value="1"/>
</dbReference>
<dbReference type="GO" id="GO:0016020">
    <property type="term" value="C:membrane"/>
    <property type="evidence" value="ECO:0007669"/>
    <property type="project" value="TreeGrafter"/>
</dbReference>
<dbReference type="InterPro" id="IPR011009">
    <property type="entry name" value="Kinase-like_dom_sf"/>
</dbReference>
<evidence type="ECO:0000313" key="6">
    <source>
        <dbReference type="Proteomes" id="UP000314986"/>
    </source>
</evidence>
<dbReference type="STRING" id="7868.ENSCMIP00000005077"/>
<dbReference type="Pfam" id="PF00454">
    <property type="entry name" value="PI3_PI4_kinase"/>
    <property type="match status" value="1"/>
</dbReference>
<dbReference type="Gene3D" id="1.10.1070.11">
    <property type="entry name" value="Phosphatidylinositol 3-/4-kinase, catalytic domain"/>
    <property type="match status" value="1"/>
</dbReference>
<keyword evidence="3" id="KW-0418">Kinase</keyword>
<dbReference type="GO" id="GO:0004430">
    <property type="term" value="F:1-phosphatidylinositol 4-kinase activity"/>
    <property type="evidence" value="ECO:0007669"/>
    <property type="project" value="TreeGrafter"/>
</dbReference>
<dbReference type="SMART" id="SM00146">
    <property type="entry name" value="PI3Kc"/>
    <property type="match status" value="1"/>
</dbReference>
<keyword evidence="6" id="KW-1185">Reference proteome</keyword>
<dbReference type="Proteomes" id="UP000314986">
    <property type="component" value="Unassembled WGS sequence"/>
</dbReference>
<evidence type="ECO:0000256" key="2">
    <source>
        <dbReference type="ARBA" id="ARBA00022679"/>
    </source>
</evidence>
<reference evidence="5" key="4">
    <citation type="submission" date="2025-08" db="UniProtKB">
        <authorList>
            <consortium name="Ensembl"/>
        </authorList>
    </citation>
    <scope>IDENTIFICATION</scope>
</reference>
<comment type="similarity">
    <text evidence="1">Belongs to the PI3/PI4-kinase family. Type III PI4K subfamily.</text>
</comment>
<accession>A0A4W3GPJ8</accession>
<dbReference type="AlphaFoldDB" id="A0A4W3GPJ8"/>
<dbReference type="GO" id="GO:0005737">
    <property type="term" value="C:cytoplasm"/>
    <property type="evidence" value="ECO:0007669"/>
    <property type="project" value="TreeGrafter"/>
</dbReference>
<dbReference type="GO" id="GO:0046854">
    <property type="term" value="P:phosphatidylinositol phosphate biosynthetic process"/>
    <property type="evidence" value="ECO:0007669"/>
    <property type="project" value="InterPro"/>
</dbReference>
<reference evidence="5" key="5">
    <citation type="submission" date="2025-09" db="UniProtKB">
        <authorList>
            <consortium name="Ensembl"/>
        </authorList>
    </citation>
    <scope>IDENTIFICATION</scope>
</reference>
<dbReference type="InParanoid" id="A0A4W3GPJ8"/>
<dbReference type="InterPro" id="IPR036940">
    <property type="entry name" value="PI3/4_kinase_cat_sf"/>
</dbReference>
<dbReference type="Ensembl" id="ENSCMIT00000005259.1">
    <property type="protein sequence ID" value="ENSCMIP00000005077.1"/>
    <property type="gene ID" value="ENSCMIG00000003003.1"/>
</dbReference>